<name>A0A6A7BY22_9PEZI</name>
<keyword evidence="2" id="KW-1185">Reference proteome</keyword>
<proteinExistence type="predicted"/>
<evidence type="ECO:0000313" key="1">
    <source>
        <dbReference type="EMBL" id="KAF2859972.1"/>
    </source>
</evidence>
<dbReference type="EMBL" id="MU005986">
    <property type="protein sequence ID" value="KAF2859972.1"/>
    <property type="molecule type" value="Genomic_DNA"/>
</dbReference>
<gene>
    <name evidence="1" type="ORF">K470DRAFT_205407</name>
</gene>
<evidence type="ECO:0000313" key="2">
    <source>
        <dbReference type="Proteomes" id="UP000799421"/>
    </source>
</evidence>
<protein>
    <submittedName>
        <fullName evidence="1">Uncharacterized protein</fullName>
    </submittedName>
</protein>
<organism evidence="1 2">
    <name type="scientific">Piedraia hortae CBS 480.64</name>
    <dbReference type="NCBI Taxonomy" id="1314780"/>
    <lineage>
        <taxon>Eukaryota</taxon>
        <taxon>Fungi</taxon>
        <taxon>Dikarya</taxon>
        <taxon>Ascomycota</taxon>
        <taxon>Pezizomycotina</taxon>
        <taxon>Dothideomycetes</taxon>
        <taxon>Dothideomycetidae</taxon>
        <taxon>Capnodiales</taxon>
        <taxon>Piedraiaceae</taxon>
        <taxon>Piedraia</taxon>
    </lineage>
</organism>
<feature type="non-terminal residue" evidence="1">
    <location>
        <position position="139"/>
    </location>
</feature>
<reference evidence="1" key="1">
    <citation type="journal article" date="2020" name="Stud. Mycol.">
        <title>101 Dothideomycetes genomes: a test case for predicting lifestyles and emergence of pathogens.</title>
        <authorList>
            <person name="Haridas S."/>
            <person name="Albert R."/>
            <person name="Binder M."/>
            <person name="Bloem J."/>
            <person name="Labutti K."/>
            <person name="Salamov A."/>
            <person name="Andreopoulos B."/>
            <person name="Baker S."/>
            <person name="Barry K."/>
            <person name="Bills G."/>
            <person name="Bluhm B."/>
            <person name="Cannon C."/>
            <person name="Castanera R."/>
            <person name="Culley D."/>
            <person name="Daum C."/>
            <person name="Ezra D."/>
            <person name="Gonzalez J."/>
            <person name="Henrissat B."/>
            <person name="Kuo A."/>
            <person name="Liang C."/>
            <person name="Lipzen A."/>
            <person name="Lutzoni F."/>
            <person name="Magnuson J."/>
            <person name="Mondo S."/>
            <person name="Nolan M."/>
            <person name="Ohm R."/>
            <person name="Pangilinan J."/>
            <person name="Park H.-J."/>
            <person name="Ramirez L."/>
            <person name="Alfaro M."/>
            <person name="Sun H."/>
            <person name="Tritt A."/>
            <person name="Yoshinaga Y."/>
            <person name="Zwiers L.-H."/>
            <person name="Turgeon B."/>
            <person name="Goodwin S."/>
            <person name="Spatafora J."/>
            <person name="Crous P."/>
            <person name="Grigoriev I."/>
        </authorList>
    </citation>
    <scope>NUCLEOTIDE SEQUENCE</scope>
    <source>
        <strain evidence="1">CBS 480.64</strain>
    </source>
</reference>
<sequence>METPYTLTVLARPLDPDKGKVRSAAVYGFGGSRKRKRNELVVGVDGDSISIQDIRSQSVVSTCVLPPQSYLCCAPTSACCKRWRPNRLTFAVLRELPRGKRAIFSFCESVESLQDAAVQTKSHVTRRLPLQDGDIVSLD</sequence>
<accession>A0A6A7BY22</accession>
<dbReference type="Proteomes" id="UP000799421">
    <property type="component" value="Unassembled WGS sequence"/>
</dbReference>
<dbReference type="OrthoDB" id="5330858at2759"/>
<dbReference type="AlphaFoldDB" id="A0A6A7BY22"/>